<name>A0A9X4AHJ9_9BACI</name>
<comment type="function">
    <text evidence="3">Catalyzes a proton abstraction reaction that results in 2,5-elimination of pyruvate from 2-succinyl-5-enolpyruvyl-6-hydroxy-3-cyclohexene-1-carboxylate (SEPHCHC) and the formation of 2-succinyl-6-hydroxy-2,4-cyclohexadiene-1-carboxylate (SHCHC).</text>
</comment>
<keyword evidence="2 3" id="KW-0456">Lyase</keyword>
<dbReference type="Proteomes" id="UP001145069">
    <property type="component" value="Unassembled WGS sequence"/>
</dbReference>
<dbReference type="InterPro" id="IPR022485">
    <property type="entry name" value="SHCHC_synthase_MenH"/>
</dbReference>
<sequence length="268" mass="29693">MYVKVDGVDYWVEIYGEGEPVVLLHGFTGSIANWGYLIKRLKQEYKVLAIDLPGHGQTKIDTVVKMEAFCQHLREILLQHGVKQTAMVGYSLGGRTALSFAMIYPEMVRSLVLESASPGLSTVTEQIERQTKDDALALKIESEGIASFVAFWENIPLFNSQKQLSATQQAKIKKERLAQCASGLAFSLRGMGTGVMPSWWDKLPTLNSNVLLIVGELDEKFVSIAKRMSGKMRNCQLIVVPNTGHAVHVEDPDFFGTIVNEFLQNGGN</sequence>
<dbReference type="GO" id="GO:0070205">
    <property type="term" value="F:2-succinyl-6-hydroxy-2,4-cyclohexadiene-1-carboxylate synthase activity"/>
    <property type="evidence" value="ECO:0007669"/>
    <property type="project" value="UniProtKB-UniRule"/>
</dbReference>
<accession>A0A9X4AHJ9</accession>
<dbReference type="PANTHER" id="PTHR42916:SF1">
    <property type="entry name" value="PROTEIN PHYLLO, CHLOROPLASTIC"/>
    <property type="match status" value="1"/>
</dbReference>
<keyword evidence="1 3" id="KW-0474">Menaquinone biosynthesis</keyword>
<comment type="subunit">
    <text evidence="3">Monomer.</text>
</comment>
<comment type="catalytic activity">
    <reaction evidence="3">
        <text>5-enolpyruvoyl-6-hydroxy-2-succinyl-cyclohex-3-ene-1-carboxylate = (1R,6R)-6-hydroxy-2-succinyl-cyclohexa-2,4-diene-1-carboxylate + pyruvate</text>
        <dbReference type="Rhea" id="RHEA:25597"/>
        <dbReference type="ChEBI" id="CHEBI:15361"/>
        <dbReference type="ChEBI" id="CHEBI:58689"/>
        <dbReference type="ChEBI" id="CHEBI:58818"/>
        <dbReference type="EC" id="4.2.99.20"/>
    </reaction>
</comment>
<dbReference type="HAMAP" id="MF_01660">
    <property type="entry name" value="MenH"/>
    <property type="match status" value="1"/>
</dbReference>
<reference evidence="5" key="1">
    <citation type="submission" date="2022-06" db="EMBL/GenBank/DDBJ databases">
        <title>Aquibacillus sp. a new bacterium isolated from soil saline samples.</title>
        <authorList>
            <person name="Galisteo C."/>
            <person name="De La Haba R."/>
            <person name="Sanchez-Porro C."/>
            <person name="Ventosa A."/>
        </authorList>
    </citation>
    <scope>NUCLEOTIDE SEQUENCE</scope>
    <source>
        <strain evidence="5">3ASR75-54</strain>
    </source>
</reference>
<dbReference type="Gene3D" id="3.40.50.1820">
    <property type="entry name" value="alpha/beta hydrolase"/>
    <property type="match status" value="1"/>
</dbReference>
<comment type="similarity">
    <text evidence="3">Belongs to the AB hydrolase superfamily. MenH family.</text>
</comment>
<dbReference type="RefSeq" id="WP_272447344.1">
    <property type="nucleotide sequence ID" value="NZ_JAMQKC010000023.1"/>
</dbReference>
<keyword evidence="6" id="KW-1185">Reference proteome</keyword>
<evidence type="ECO:0000313" key="6">
    <source>
        <dbReference type="Proteomes" id="UP001145069"/>
    </source>
</evidence>
<feature type="domain" description="AB hydrolase-1" evidence="4">
    <location>
        <begin position="20"/>
        <end position="252"/>
    </location>
</feature>
<comment type="pathway">
    <text evidence="3">Quinol/quinone metabolism; menaquinone biosynthesis.</text>
</comment>
<gene>
    <name evidence="3 5" type="primary">menH</name>
    <name evidence="5" type="ORF">NC799_15450</name>
</gene>
<dbReference type="Pfam" id="PF00561">
    <property type="entry name" value="Abhydrolase_1"/>
    <property type="match status" value="1"/>
</dbReference>
<dbReference type="AlphaFoldDB" id="A0A9X4AHJ9"/>
<dbReference type="PANTHER" id="PTHR42916">
    <property type="entry name" value="2-SUCCINYL-5-ENOLPYRUVYL-6-HYDROXY-3-CYCLOHEXENE-1-CARBOXYLATE SYNTHASE"/>
    <property type="match status" value="1"/>
</dbReference>
<organism evidence="5 6">
    <name type="scientific">Aquibacillus salsiterrae</name>
    <dbReference type="NCBI Taxonomy" id="2950439"/>
    <lineage>
        <taxon>Bacteria</taxon>
        <taxon>Bacillati</taxon>
        <taxon>Bacillota</taxon>
        <taxon>Bacilli</taxon>
        <taxon>Bacillales</taxon>
        <taxon>Bacillaceae</taxon>
        <taxon>Aquibacillus</taxon>
    </lineage>
</organism>
<dbReference type="GO" id="GO:0009234">
    <property type="term" value="P:menaquinone biosynthetic process"/>
    <property type="evidence" value="ECO:0007669"/>
    <property type="project" value="UniProtKB-UniRule"/>
</dbReference>
<dbReference type="NCBIfam" id="TIGR03695">
    <property type="entry name" value="menH_SHCHC"/>
    <property type="match status" value="1"/>
</dbReference>
<protein>
    <recommendedName>
        <fullName evidence="3">Putative 2-succinyl-6-hydroxy-2,4-cyclohexadiene-1-carboxylate synthase</fullName>
        <shortName evidence="3">SHCHC synthase</shortName>
        <ecNumber evidence="3">4.2.99.20</ecNumber>
    </recommendedName>
</protein>
<dbReference type="PRINTS" id="PR00111">
    <property type="entry name" value="ABHYDROLASE"/>
</dbReference>
<evidence type="ECO:0000256" key="1">
    <source>
        <dbReference type="ARBA" id="ARBA00022428"/>
    </source>
</evidence>
<dbReference type="InterPro" id="IPR000073">
    <property type="entry name" value="AB_hydrolase_1"/>
</dbReference>
<evidence type="ECO:0000256" key="2">
    <source>
        <dbReference type="ARBA" id="ARBA00023239"/>
    </source>
</evidence>
<comment type="pathway">
    <text evidence="3">Quinol/quinone metabolism; 1,4-dihydroxy-2-naphthoate biosynthesis; 1,4-dihydroxy-2-naphthoate from chorismate: step 3/7.</text>
</comment>
<dbReference type="InterPro" id="IPR029058">
    <property type="entry name" value="AB_hydrolase_fold"/>
</dbReference>
<evidence type="ECO:0000259" key="4">
    <source>
        <dbReference type="Pfam" id="PF00561"/>
    </source>
</evidence>
<evidence type="ECO:0000256" key="3">
    <source>
        <dbReference type="HAMAP-Rule" id="MF_01660"/>
    </source>
</evidence>
<dbReference type="EMBL" id="JAMQKC010000023">
    <property type="protein sequence ID" value="MDC3418283.1"/>
    <property type="molecule type" value="Genomic_DNA"/>
</dbReference>
<evidence type="ECO:0000313" key="5">
    <source>
        <dbReference type="EMBL" id="MDC3418283.1"/>
    </source>
</evidence>
<dbReference type="SUPFAM" id="SSF53474">
    <property type="entry name" value="alpha/beta-Hydrolases"/>
    <property type="match status" value="1"/>
</dbReference>
<comment type="caution">
    <text evidence="5">The sequence shown here is derived from an EMBL/GenBank/DDBJ whole genome shotgun (WGS) entry which is preliminary data.</text>
</comment>
<proteinExistence type="inferred from homology"/>
<dbReference type="EC" id="4.2.99.20" evidence="3"/>